<dbReference type="PANTHER" id="PTHR30505:SF0">
    <property type="entry name" value="FRUCTOSE-LIKE PTS SYSTEM EIIBC COMPONENT-RELATED"/>
    <property type="match status" value="1"/>
</dbReference>
<keyword evidence="12" id="KW-1185">Reference proteome</keyword>
<keyword evidence="3" id="KW-1003">Cell membrane</keyword>
<gene>
    <name evidence="11" type="ORF">TMU3MR103_0541</name>
</gene>
<reference evidence="11 12" key="1">
    <citation type="submission" date="2014-08" db="EMBL/GenBank/DDBJ databases">
        <title>Genome sequence of Tetragenococcus muriaticus.</title>
        <authorList>
            <person name="Chuea-nongthon C."/>
            <person name="Rodtong S."/>
            <person name="Yongsawatdigul J."/>
            <person name="Steele J.L."/>
            <person name="Liu X.-y."/>
            <person name="Speers J."/>
            <person name="Glasner J.D."/>
            <person name="Neeno-Eckwall E.C."/>
        </authorList>
    </citation>
    <scope>NUCLEOTIDE SEQUENCE [LARGE SCALE GENOMIC DNA]</scope>
    <source>
        <strain evidence="11 12">3MR10-3</strain>
    </source>
</reference>
<dbReference type="Pfam" id="PF02378">
    <property type="entry name" value="PTS_EIIC"/>
    <property type="match status" value="1"/>
</dbReference>
<comment type="subcellular location">
    <subcellularLocation>
        <location evidence="1">Cell inner membrane</location>
        <topology evidence="1">Multi-pass membrane protein</topology>
    </subcellularLocation>
</comment>
<comment type="caution">
    <text evidence="11">The sequence shown here is derived from an EMBL/GenBank/DDBJ whole genome shotgun (WGS) entry which is preliminary data.</text>
</comment>
<feature type="transmembrane region" description="Helical" evidence="9">
    <location>
        <begin position="103"/>
        <end position="122"/>
    </location>
</feature>
<proteinExistence type="predicted"/>
<dbReference type="InterPro" id="IPR006327">
    <property type="entry name" value="PTS_IIC_fruc"/>
</dbReference>
<feature type="transmembrane region" description="Helical" evidence="9">
    <location>
        <begin position="49"/>
        <end position="70"/>
    </location>
</feature>
<evidence type="ECO:0000256" key="2">
    <source>
        <dbReference type="ARBA" id="ARBA00022448"/>
    </source>
</evidence>
<evidence type="ECO:0000256" key="6">
    <source>
        <dbReference type="ARBA" id="ARBA00022692"/>
    </source>
</evidence>
<dbReference type="RefSeq" id="WP_028790955.1">
    <property type="nucleotide sequence ID" value="NZ_JPVT01000053.1"/>
</dbReference>
<feature type="transmembrane region" description="Helical" evidence="9">
    <location>
        <begin position="12"/>
        <end position="37"/>
    </location>
</feature>
<dbReference type="InterPro" id="IPR050864">
    <property type="entry name" value="Bacterial_PTS_Sugar_Transport"/>
</dbReference>
<dbReference type="GO" id="GO:0009401">
    <property type="term" value="P:phosphoenolpyruvate-dependent sugar phosphotransferase system"/>
    <property type="evidence" value="ECO:0007669"/>
    <property type="project" value="UniProtKB-KW"/>
</dbReference>
<dbReference type="AlphaFoldDB" id="A0A091C5S8"/>
<accession>A0A091C5S8</accession>
<evidence type="ECO:0000313" key="12">
    <source>
        <dbReference type="Proteomes" id="UP000029381"/>
    </source>
</evidence>
<dbReference type="GO" id="GO:0005886">
    <property type="term" value="C:plasma membrane"/>
    <property type="evidence" value="ECO:0007669"/>
    <property type="project" value="UniProtKB-SubCell"/>
</dbReference>
<evidence type="ECO:0000256" key="5">
    <source>
        <dbReference type="ARBA" id="ARBA00022683"/>
    </source>
</evidence>
<dbReference type="GO" id="GO:0008982">
    <property type="term" value="F:protein-N(PI)-phosphohistidine-sugar phosphotransferase activity"/>
    <property type="evidence" value="ECO:0007669"/>
    <property type="project" value="InterPro"/>
</dbReference>
<feature type="transmembrane region" description="Helical" evidence="9">
    <location>
        <begin position="174"/>
        <end position="192"/>
    </location>
</feature>
<evidence type="ECO:0000259" key="10">
    <source>
        <dbReference type="PROSITE" id="PS51104"/>
    </source>
</evidence>
<dbReference type="PROSITE" id="PS51104">
    <property type="entry name" value="PTS_EIIC_TYPE_2"/>
    <property type="match status" value="1"/>
</dbReference>
<keyword evidence="7 9" id="KW-1133">Transmembrane helix</keyword>
<evidence type="ECO:0000256" key="8">
    <source>
        <dbReference type="ARBA" id="ARBA00023136"/>
    </source>
</evidence>
<organism evidence="11 12">
    <name type="scientific">Tetragenococcus muriaticus 3MR10-3</name>
    <dbReference type="NCBI Taxonomy" id="1302648"/>
    <lineage>
        <taxon>Bacteria</taxon>
        <taxon>Bacillati</taxon>
        <taxon>Bacillota</taxon>
        <taxon>Bacilli</taxon>
        <taxon>Lactobacillales</taxon>
        <taxon>Enterococcaceae</taxon>
        <taxon>Tetragenococcus</taxon>
    </lineage>
</organism>
<dbReference type="EMBL" id="JPVT01000053">
    <property type="protein sequence ID" value="KFN92269.1"/>
    <property type="molecule type" value="Genomic_DNA"/>
</dbReference>
<feature type="domain" description="PTS EIIC type-2" evidence="10">
    <location>
        <begin position="9"/>
        <end position="347"/>
    </location>
</feature>
<dbReference type="GO" id="GO:0005351">
    <property type="term" value="F:carbohydrate:proton symporter activity"/>
    <property type="evidence" value="ECO:0007669"/>
    <property type="project" value="InterPro"/>
</dbReference>
<name>A0A091C5S8_9ENTE</name>
<dbReference type="GO" id="GO:0090563">
    <property type="term" value="F:protein-phosphocysteine-sugar phosphotransferase activity"/>
    <property type="evidence" value="ECO:0007669"/>
    <property type="project" value="TreeGrafter"/>
</dbReference>
<dbReference type="InterPro" id="IPR003352">
    <property type="entry name" value="PTS_EIIC"/>
</dbReference>
<feature type="transmembrane region" description="Helical" evidence="9">
    <location>
        <begin position="318"/>
        <end position="337"/>
    </location>
</feature>
<keyword evidence="6 9" id="KW-0812">Transmembrane</keyword>
<dbReference type="InterPro" id="IPR013014">
    <property type="entry name" value="PTS_EIIC_2"/>
</dbReference>
<evidence type="ECO:0000256" key="3">
    <source>
        <dbReference type="ARBA" id="ARBA00022475"/>
    </source>
</evidence>
<evidence type="ECO:0000256" key="4">
    <source>
        <dbReference type="ARBA" id="ARBA00022597"/>
    </source>
</evidence>
<dbReference type="PATRIC" id="fig|1302648.3.peg.528"/>
<protein>
    <submittedName>
        <fullName evidence="11">PTS system fructose-specific IIBC component</fullName>
        <ecNumber evidence="11">2.7.1.69</ecNumber>
    </submittedName>
</protein>
<evidence type="ECO:0000256" key="9">
    <source>
        <dbReference type="SAM" id="Phobius"/>
    </source>
</evidence>
<dbReference type="NCBIfam" id="TIGR01427">
    <property type="entry name" value="PTS_IIC_fructo"/>
    <property type="match status" value="1"/>
</dbReference>
<dbReference type="Proteomes" id="UP000029381">
    <property type="component" value="Unassembled WGS sequence"/>
</dbReference>
<evidence type="ECO:0000313" key="11">
    <source>
        <dbReference type="EMBL" id="KFN92269.1"/>
    </source>
</evidence>
<feature type="transmembrane region" description="Helical" evidence="9">
    <location>
        <begin position="134"/>
        <end position="154"/>
    </location>
</feature>
<evidence type="ECO:0000256" key="7">
    <source>
        <dbReference type="ARBA" id="ARBA00022989"/>
    </source>
</evidence>
<dbReference type="PANTHER" id="PTHR30505">
    <property type="entry name" value="FRUCTOSE-LIKE PERMEASE"/>
    <property type="match status" value="1"/>
</dbReference>
<feature type="transmembrane region" description="Helical" evidence="9">
    <location>
        <begin position="279"/>
        <end position="298"/>
    </location>
</feature>
<keyword evidence="2" id="KW-0813">Transport</keyword>
<keyword evidence="4" id="KW-0762">Sugar transport</keyword>
<keyword evidence="11" id="KW-0808">Transferase</keyword>
<keyword evidence="5" id="KW-0598">Phosphotransferase system</keyword>
<evidence type="ECO:0000256" key="1">
    <source>
        <dbReference type="ARBA" id="ARBA00004429"/>
    </source>
</evidence>
<keyword evidence="8 9" id="KW-0472">Membrane</keyword>
<sequence>METIRRLNLKGHLLTAISYLIPIVCGAGFLVAIGSAMGGENPADLTGNFSIWDVLATLGGTTLGLLPVVISTGISYSIAEKVGIAPGFIVGLTANAIEAGFIGGLLGGFIAGYMTILIVKFLKVPEWAKGLMPTLVIPFLSALVSGLIMVYVIGTPISAFTTWLTGVLNSLNSSSILVFGIVVGLLSAVDYGGPINKTVFAFVLTLQAEGINEPITALQLVNTATPIGFGLAHLFGKVINKQIYTPTEVETLKSTVPMGVVNVVEGVIPLAMNDIIRSVIASAIGGAAGGAVSMTLGADSTVPFGGVLMLPTMSRPMAGILALLANIVVTALVLVVIKRKLSPEDLEAQKEVEEEDIDLNDIQIS</sequence>
<dbReference type="EC" id="2.7.1.69" evidence="11"/>